<protein>
    <submittedName>
        <fullName evidence="3">Peptidoglycan hydrolase-like protein with peptidoglycan-binding domain</fullName>
    </submittedName>
</protein>
<dbReference type="Gene3D" id="2.40.420.20">
    <property type="match status" value="1"/>
</dbReference>
<evidence type="ECO:0000259" key="2">
    <source>
        <dbReference type="Pfam" id="PF01471"/>
    </source>
</evidence>
<dbReference type="InterPro" id="IPR036365">
    <property type="entry name" value="PGBD-like_sf"/>
</dbReference>
<dbReference type="Pfam" id="PF01471">
    <property type="entry name" value="PG_binding_1"/>
    <property type="match status" value="1"/>
</dbReference>
<gene>
    <name evidence="3" type="ORF">HDA44_003400</name>
</gene>
<dbReference type="EMBL" id="JACHNF010000001">
    <property type="protein sequence ID" value="MBB5980059.1"/>
    <property type="molecule type" value="Genomic_DNA"/>
</dbReference>
<name>A0A841DQC7_9ACTN</name>
<proteinExistence type="predicted"/>
<sequence length="343" mass="34934">MTAAVVVAVGAAGVAAAGLDFGAGGDEPKAAATVPPTTGKITRGTMVDTQTETGELGYGDATTLAGRLSGTLTALPSVGTTISRGDVLGRVDNAPIILLYGTLPAYRALTTGLRGVDVEQFERNLYALGYRGFTVDNKYTASTAKAVKAWQRDLGLPRTGVVDLGRVVYVVSPIRVAEQKAQLGDAVQPGAALFTYTGTSRIALVTLEGADKRLARVGTAVRVTLPDGKQVDGKVVSVQAAAAEAEEKAAKTVVAISIGSQKTVAKVADDASVDVRFTVSERKNVLSVPVLALLAVSEGGYGVQVVADGTSKVVAVRTGMFADGRVEIAGAGLAAGMQVGMPS</sequence>
<dbReference type="InterPro" id="IPR002477">
    <property type="entry name" value="Peptidoglycan-bd-like"/>
</dbReference>
<dbReference type="PANTHER" id="PTHR30469:SF15">
    <property type="entry name" value="HLYD FAMILY OF SECRETION PROTEINS"/>
    <property type="match status" value="1"/>
</dbReference>
<feature type="domain" description="Peptidoglycan binding-like" evidence="2">
    <location>
        <begin position="114"/>
        <end position="163"/>
    </location>
</feature>
<dbReference type="SUPFAM" id="SSF47090">
    <property type="entry name" value="PGBD-like"/>
    <property type="match status" value="1"/>
</dbReference>
<evidence type="ECO:0000256" key="1">
    <source>
        <dbReference type="SAM" id="SignalP"/>
    </source>
</evidence>
<dbReference type="GO" id="GO:0015562">
    <property type="term" value="F:efflux transmembrane transporter activity"/>
    <property type="evidence" value="ECO:0007669"/>
    <property type="project" value="TreeGrafter"/>
</dbReference>
<dbReference type="Proteomes" id="UP000558997">
    <property type="component" value="Unassembled WGS sequence"/>
</dbReference>
<accession>A0A841DQC7</accession>
<feature type="signal peptide" evidence="1">
    <location>
        <begin position="1"/>
        <end position="17"/>
    </location>
</feature>
<keyword evidence="1" id="KW-0732">Signal</keyword>
<dbReference type="AlphaFoldDB" id="A0A841DQC7"/>
<comment type="caution">
    <text evidence="3">The sequence shown here is derived from an EMBL/GenBank/DDBJ whole genome shotgun (WGS) entry which is preliminary data.</text>
</comment>
<feature type="chain" id="PRO_5038688653" evidence="1">
    <location>
        <begin position="18"/>
        <end position="343"/>
    </location>
</feature>
<dbReference type="GO" id="GO:1990281">
    <property type="term" value="C:efflux pump complex"/>
    <property type="evidence" value="ECO:0007669"/>
    <property type="project" value="TreeGrafter"/>
</dbReference>
<dbReference type="PANTHER" id="PTHR30469">
    <property type="entry name" value="MULTIDRUG RESISTANCE PROTEIN MDTA"/>
    <property type="match status" value="1"/>
</dbReference>
<dbReference type="GO" id="GO:0016787">
    <property type="term" value="F:hydrolase activity"/>
    <property type="evidence" value="ECO:0007669"/>
    <property type="project" value="UniProtKB-KW"/>
</dbReference>
<keyword evidence="4" id="KW-1185">Reference proteome</keyword>
<reference evidence="3 4" key="1">
    <citation type="submission" date="2020-08" db="EMBL/GenBank/DDBJ databases">
        <title>Sequencing the genomes of 1000 actinobacteria strains.</title>
        <authorList>
            <person name="Klenk H.-P."/>
        </authorList>
    </citation>
    <scope>NUCLEOTIDE SEQUENCE [LARGE SCALE GENOMIC DNA]</scope>
    <source>
        <strain evidence="3 4">DSM 17294</strain>
    </source>
</reference>
<dbReference type="InterPro" id="IPR036366">
    <property type="entry name" value="PGBDSf"/>
</dbReference>
<dbReference type="Gene3D" id="1.10.101.10">
    <property type="entry name" value="PGBD-like superfamily/PGBD"/>
    <property type="match status" value="1"/>
</dbReference>
<keyword evidence="3" id="KW-0378">Hydrolase</keyword>
<evidence type="ECO:0000313" key="3">
    <source>
        <dbReference type="EMBL" id="MBB5980059.1"/>
    </source>
</evidence>
<evidence type="ECO:0000313" key="4">
    <source>
        <dbReference type="Proteomes" id="UP000558997"/>
    </source>
</evidence>
<dbReference type="RefSeq" id="WP_337906060.1">
    <property type="nucleotide sequence ID" value="NZ_BAAAVN010000007.1"/>
</dbReference>
<organism evidence="3 4">
    <name type="scientific">Kribbella solani</name>
    <dbReference type="NCBI Taxonomy" id="236067"/>
    <lineage>
        <taxon>Bacteria</taxon>
        <taxon>Bacillati</taxon>
        <taxon>Actinomycetota</taxon>
        <taxon>Actinomycetes</taxon>
        <taxon>Propionibacteriales</taxon>
        <taxon>Kribbellaceae</taxon>
        <taxon>Kribbella</taxon>
    </lineage>
</organism>